<dbReference type="Pfam" id="PF04377">
    <property type="entry name" value="ATE_C"/>
    <property type="match status" value="1"/>
</dbReference>
<dbReference type="NCBIfam" id="NF002346">
    <property type="entry name" value="PRK01305.2-3"/>
    <property type="match status" value="1"/>
</dbReference>
<organism evidence="7 8">
    <name type="scientific">Idiomarina tyrosinivorans</name>
    <dbReference type="NCBI Taxonomy" id="1445662"/>
    <lineage>
        <taxon>Bacteria</taxon>
        <taxon>Pseudomonadati</taxon>
        <taxon>Pseudomonadota</taxon>
        <taxon>Gammaproteobacteria</taxon>
        <taxon>Alteromonadales</taxon>
        <taxon>Idiomarinaceae</taxon>
        <taxon>Idiomarina</taxon>
    </lineage>
</organism>
<comment type="function">
    <text evidence="4">Functions in the N-end rule pathway of protein degradation where it conjugates Leu from its aminoacyl-tRNA to the N-termini of proteins containing an N-terminal aspartate or glutamate.</text>
</comment>
<dbReference type="EC" id="2.3.2.29" evidence="4"/>
<evidence type="ECO:0000256" key="4">
    <source>
        <dbReference type="HAMAP-Rule" id="MF_00689"/>
    </source>
</evidence>
<evidence type="ECO:0000313" key="8">
    <source>
        <dbReference type="Proteomes" id="UP000287996"/>
    </source>
</evidence>
<comment type="catalytic activity">
    <reaction evidence="4">
        <text>N-terminal L-aspartyl-[protein] + L-leucyl-tRNA(Leu) = N-terminal L-leucyl-L-aspartyl-[protein] + tRNA(Leu) + H(+)</text>
        <dbReference type="Rhea" id="RHEA:50420"/>
        <dbReference type="Rhea" id="RHEA-COMP:9613"/>
        <dbReference type="Rhea" id="RHEA-COMP:9622"/>
        <dbReference type="Rhea" id="RHEA-COMP:12669"/>
        <dbReference type="Rhea" id="RHEA-COMP:12674"/>
        <dbReference type="ChEBI" id="CHEBI:15378"/>
        <dbReference type="ChEBI" id="CHEBI:64720"/>
        <dbReference type="ChEBI" id="CHEBI:78442"/>
        <dbReference type="ChEBI" id="CHEBI:78494"/>
        <dbReference type="ChEBI" id="CHEBI:133042"/>
        <dbReference type="EC" id="2.3.2.29"/>
    </reaction>
</comment>
<comment type="catalytic activity">
    <reaction evidence="4">
        <text>N-terminal L-glutamyl-[protein] + L-leucyl-tRNA(Leu) = N-terminal L-leucyl-L-glutamyl-[protein] + tRNA(Leu) + H(+)</text>
        <dbReference type="Rhea" id="RHEA:50412"/>
        <dbReference type="Rhea" id="RHEA-COMP:9613"/>
        <dbReference type="Rhea" id="RHEA-COMP:9622"/>
        <dbReference type="Rhea" id="RHEA-COMP:12664"/>
        <dbReference type="Rhea" id="RHEA-COMP:12668"/>
        <dbReference type="ChEBI" id="CHEBI:15378"/>
        <dbReference type="ChEBI" id="CHEBI:64721"/>
        <dbReference type="ChEBI" id="CHEBI:78442"/>
        <dbReference type="ChEBI" id="CHEBI:78494"/>
        <dbReference type="ChEBI" id="CHEBI:133041"/>
        <dbReference type="EC" id="2.3.2.29"/>
    </reaction>
</comment>
<comment type="caution">
    <text evidence="7">The sequence shown here is derived from an EMBL/GenBank/DDBJ whole genome shotgun (WGS) entry which is preliminary data.</text>
</comment>
<dbReference type="AlphaFoldDB" id="A0A432ZUH8"/>
<dbReference type="GO" id="GO:0008914">
    <property type="term" value="F:leucyl-tRNA--protein transferase activity"/>
    <property type="evidence" value="ECO:0007669"/>
    <property type="project" value="UniProtKB-UniRule"/>
</dbReference>
<keyword evidence="8" id="KW-1185">Reference proteome</keyword>
<reference evidence="7 8" key="1">
    <citation type="journal article" date="2011" name="Front. Microbiol.">
        <title>Genomic signatures of strain selection and enhancement in Bacillus atrophaeus var. globigii, a historical biowarfare simulant.</title>
        <authorList>
            <person name="Gibbons H.S."/>
            <person name="Broomall S.M."/>
            <person name="McNew L.A."/>
            <person name="Daligault H."/>
            <person name="Chapman C."/>
            <person name="Bruce D."/>
            <person name="Karavis M."/>
            <person name="Krepps M."/>
            <person name="McGregor P.A."/>
            <person name="Hong C."/>
            <person name="Park K.H."/>
            <person name="Akmal A."/>
            <person name="Feldman A."/>
            <person name="Lin J.S."/>
            <person name="Chang W.E."/>
            <person name="Higgs B.W."/>
            <person name="Demirev P."/>
            <person name="Lindquist J."/>
            <person name="Liem A."/>
            <person name="Fochler E."/>
            <person name="Read T.D."/>
            <person name="Tapia R."/>
            <person name="Johnson S."/>
            <person name="Bishop-Lilly K.A."/>
            <person name="Detter C."/>
            <person name="Han C."/>
            <person name="Sozhamannan S."/>
            <person name="Rosenzweig C.N."/>
            <person name="Skowronski E.W."/>
        </authorList>
    </citation>
    <scope>NUCLEOTIDE SEQUENCE [LARGE SCALE GENOMIC DNA]</scope>
    <source>
        <strain evidence="7 8">CC-PW-9</strain>
    </source>
</reference>
<evidence type="ECO:0000259" key="6">
    <source>
        <dbReference type="Pfam" id="PF04377"/>
    </source>
</evidence>
<dbReference type="NCBIfam" id="NF002345">
    <property type="entry name" value="PRK01305.2-2"/>
    <property type="match status" value="1"/>
</dbReference>
<dbReference type="OrthoDB" id="9782022at2"/>
<feature type="domain" description="N-end rule aminoacyl transferase C-terminal" evidence="6">
    <location>
        <begin position="100"/>
        <end position="222"/>
    </location>
</feature>
<dbReference type="Proteomes" id="UP000287996">
    <property type="component" value="Unassembled WGS sequence"/>
</dbReference>
<dbReference type="GO" id="GO:0005737">
    <property type="term" value="C:cytoplasm"/>
    <property type="evidence" value="ECO:0007669"/>
    <property type="project" value="UniProtKB-SubCell"/>
</dbReference>
<name>A0A432ZUH8_9GAMM</name>
<dbReference type="SUPFAM" id="SSF55729">
    <property type="entry name" value="Acyl-CoA N-acyltransferases (Nat)"/>
    <property type="match status" value="1"/>
</dbReference>
<evidence type="ECO:0000313" key="7">
    <source>
        <dbReference type="EMBL" id="RUO81553.1"/>
    </source>
</evidence>
<dbReference type="InterPro" id="IPR030700">
    <property type="entry name" value="N-end_Aminoacyl_Trfase"/>
</dbReference>
<dbReference type="EMBL" id="PIQH01000001">
    <property type="protein sequence ID" value="RUO81553.1"/>
    <property type="molecule type" value="Genomic_DNA"/>
</dbReference>
<dbReference type="PIRSF" id="PIRSF037208">
    <property type="entry name" value="ATE_pro_prd"/>
    <property type="match status" value="1"/>
</dbReference>
<evidence type="ECO:0000256" key="3">
    <source>
        <dbReference type="ARBA" id="ARBA00023315"/>
    </source>
</evidence>
<dbReference type="Pfam" id="PF04376">
    <property type="entry name" value="ATE_N"/>
    <property type="match status" value="1"/>
</dbReference>
<dbReference type="RefSeq" id="WP_126840894.1">
    <property type="nucleotide sequence ID" value="NZ_PIQH01000001.1"/>
</dbReference>
<dbReference type="InterPro" id="IPR007471">
    <property type="entry name" value="N-end_Aminoacyl_Trfase_N"/>
</dbReference>
<dbReference type="InterPro" id="IPR017138">
    <property type="entry name" value="Asp_Glu_LeuTrfase"/>
</dbReference>
<dbReference type="GO" id="GO:0004057">
    <property type="term" value="F:arginyl-tRNA--protein transferase activity"/>
    <property type="evidence" value="ECO:0007669"/>
    <property type="project" value="InterPro"/>
</dbReference>
<dbReference type="NCBIfam" id="NF002342">
    <property type="entry name" value="PRK01305.1-3"/>
    <property type="match status" value="1"/>
</dbReference>
<keyword evidence="3 4" id="KW-0012">Acyltransferase</keyword>
<dbReference type="PANTHER" id="PTHR21367">
    <property type="entry name" value="ARGININE-TRNA-PROTEIN TRANSFERASE 1"/>
    <property type="match status" value="1"/>
</dbReference>
<evidence type="ECO:0000256" key="2">
    <source>
        <dbReference type="ARBA" id="ARBA00022679"/>
    </source>
</evidence>
<keyword evidence="1 4" id="KW-0963">Cytoplasm</keyword>
<evidence type="ECO:0000259" key="5">
    <source>
        <dbReference type="Pfam" id="PF04376"/>
    </source>
</evidence>
<dbReference type="HAMAP" id="MF_00689">
    <property type="entry name" value="Bpt"/>
    <property type="match status" value="1"/>
</dbReference>
<sequence length="236" mass="27436">MQFGLTQNKTCGYLDEQQERLLVAVPDAEHPSSIASYHRLVSQGFRRSHNDLYRPYCDACNACQSIRVLVQDFSPSRRFRRIIKKNNDLIALAFSEPTAEHSELFCRFIEQRHADGAMYPPDPEAFWRWISCDWLAPLMLEWRDNNGRLLLVSIADRLPDAYSAVYSFFEPSAEKRSLGIFAILEQWRLAKQDNKGYLYLGYQIDACSKMNYKTQFAPYERLIGNQWQKAVKSTAT</sequence>
<accession>A0A432ZUH8</accession>
<proteinExistence type="inferred from homology"/>
<dbReference type="InterPro" id="IPR016181">
    <property type="entry name" value="Acyl_CoA_acyltransferase"/>
</dbReference>
<dbReference type="PANTHER" id="PTHR21367:SF1">
    <property type="entry name" value="ARGINYL-TRNA--PROTEIN TRANSFERASE 1"/>
    <property type="match status" value="1"/>
</dbReference>
<dbReference type="GO" id="GO:0071596">
    <property type="term" value="P:ubiquitin-dependent protein catabolic process via the N-end rule pathway"/>
    <property type="evidence" value="ECO:0007669"/>
    <property type="project" value="InterPro"/>
</dbReference>
<keyword evidence="2 4" id="KW-0808">Transferase</keyword>
<comment type="similarity">
    <text evidence="4">Belongs to the R-transferase family. Bpt subfamily.</text>
</comment>
<feature type="domain" description="N-end aminoacyl transferase N-terminal" evidence="5">
    <location>
        <begin position="10"/>
        <end position="81"/>
    </location>
</feature>
<protein>
    <recommendedName>
        <fullName evidence="4">Aspartate/glutamate leucyltransferase</fullName>
        <ecNumber evidence="4">2.3.2.29</ecNumber>
    </recommendedName>
</protein>
<evidence type="ECO:0000256" key="1">
    <source>
        <dbReference type="ARBA" id="ARBA00022490"/>
    </source>
</evidence>
<comment type="subcellular location">
    <subcellularLocation>
        <location evidence="4">Cytoplasm</location>
    </subcellularLocation>
</comment>
<gene>
    <name evidence="4" type="primary">bpt</name>
    <name evidence="7" type="ORF">CWI84_00315</name>
</gene>
<dbReference type="InterPro" id="IPR007472">
    <property type="entry name" value="N-end_Aminoacyl_Trfase_C"/>
</dbReference>